<keyword evidence="4" id="KW-0812">Transmembrane</keyword>
<protein>
    <submittedName>
        <fullName evidence="9">MlaD protein</fullName>
    </submittedName>
</protein>
<dbReference type="InterPro" id="IPR051800">
    <property type="entry name" value="PqiA-PqiB_transport"/>
</dbReference>
<comment type="caution">
    <text evidence="9">The sequence shown here is derived from an EMBL/GenBank/DDBJ whole genome shotgun (WGS) entry which is preliminary data.</text>
</comment>
<feature type="compositionally biased region" description="Basic residues" evidence="7">
    <location>
        <begin position="144"/>
        <end position="153"/>
    </location>
</feature>
<evidence type="ECO:0000256" key="1">
    <source>
        <dbReference type="ARBA" id="ARBA00004533"/>
    </source>
</evidence>
<evidence type="ECO:0000256" key="4">
    <source>
        <dbReference type="ARBA" id="ARBA00022692"/>
    </source>
</evidence>
<evidence type="ECO:0000313" key="9">
    <source>
        <dbReference type="EMBL" id="RWX47575.1"/>
    </source>
</evidence>
<evidence type="ECO:0000256" key="3">
    <source>
        <dbReference type="ARBA" id="ARBA00022519"/>
    </source>
</evidence>
<dbReference type="EMBL" id="MTKP01000213">
    <property type="protein sequence ID" value="RWX47575.1"/>
    <property type="molecule type" value="Genomic_DNA"/>
</dbReference>
<name>A0A444J3T5_9BACT</name>
<reference evidence="9 10" key="1">
    <citation type="submission" date="2017-01" db="EMBL/GenBank/DDBJ databases">
        <title>The cable genome- insights into the physiology and evolution of filamentous bacteria capable of sulfide oxidation via long distance electron transfer.</title>
        <authorList>
            <person name="Schreiber L."/>
            <person name="Bjerg J.T."/>
            <person name="Boggild A."/>
            <person name="Van De Vossenberg J."/>
            <person name="Meysman F."/>
            <person name="Nielsen L.P."/>
            <person name="Schramm A."/>
            <person name="Kjeldsen K.U."/>
        </authorList>
    </citation>
    <scope>NUCLEOTIDE SEQUENCE [LARGE SCALE GENOMIC DNA]</scope>
    <source>
        <strain evidence="9">A1</strain>
    </source>
</reference>
<evidence type="ECO:0000259" key="8">
    <source>
        <dbReference type="Pfam" id="PF02470"/>
    </source>
</evidence>
<keyword evidence="5" id="KW-1133">Transmembrane helix</keyword>
<dbReference type="PANTHER" id="PTHR30462:SF0">
    <property type="entry name" value="INTERMEMBRANE TRANSPORT PROTEIN YEBT"/>
    <property type="match status" value="1"/>
</dbReference>
<dbReference type="Pfam" id="PF02470">
    <property type="entry name" value="MlaD"/>
    <property type="match status" value="1"/>
</dbReference>
<keyword evidence="3" id="KW-0997">Cell inner membrane</keyword>
<proteinExistence type="predicted"/>
<dbReference type="InterPro" id="IPR003399">
    <property type="entry name" value="Mce/MlaD"/>
</dbReference>
<keyword evidence="2" id="KW-1003">Cell membrane</keyword>
<dbReference type="Proteomes" id="UP000288086">
    <property type="component" value="Unassembled WGS sequence"/>
</dbReference>
<dbReference type="GO" id="GO:0005886">
    <property type="term" value="C:plasma membrane"/>
    <property type="evidence" value="ECO:0007669"/>
    <property type="project" value="UniProtKB-SubCell"/>
</dbReference>
<accession>A0A444J3T5</accession>
<feature type="domain" description="Mce/MlaD" evidence="8">
    <location>
        <begin position="3"/>
        <end position="63"/>
    </location>
</feature>
<gene>
    <name evidence="9" type="ORF">VT98_12131</name>
</gene>
<comment type="subcellular location">
    <subcellularLocation>
        <location evidence="1">Cell inner membrane</location>
    </subcellularLocation>
</comment>
<keyword evidence="10" id="KW-1185">Reference proteome</keyword>
<dbReference type="AlphaFoldDB" id="A0A444J3T5"/>
<evidence type="ECO:0000256" key="5">
    <source>
        <dbReference type="ARBA" id="ARBA00022989"/>
    </source>
</evidence>
<evidence type="ECO:0000256" key="7">
    <source>
        <dbReference type="SAM" id="MobiDB-lite"/>
    </source>
</evidence>
<evidence type="ECO:0000256" key="6">
    <source>
        <dbReference type="ARBA" id="ARBA00023136"/>
    </source>
</evidence>
<evidence type="ECO:0000313" key="10">
    <source>
        <dbReference type="Proteomes" id="UP000288086"/>
    </source>
</evidence>
<feature type="region of interest" description="Disordered" evidence="7">
    <location>
        <begin position="137"/>
        <end position="159"/>
    </location>
</feature>
<organism evidence="9 10">
    <name type="scientific">Candidatus Electrothrix communis</name>
    <dbReference type="NCBI Taxonomy" id="1859133"/>
    <lineage>
        <taxon>Bacteria</taxon>
        <taxon>Pseudomonadati</taxon>
        <taxon>Thermodesulfobacteriota</taxon>
        <taxon>Desulfobulbia</taxon>
        <taxon>Desulfobulbales</taxon>
        <taxon>Desulfobulbaceae</taxon>
        <taxon>Candidatus Electrothrix</taxon>
    </lineage>
</organism>
<dbReference type="PANTHER" id="PTHR30462">
    <property type="entry name" value="INTERMEMBRANE TRANSPORT PROTEIN PQIB-RELATED"/>
    <property type="match status" value="1"/>
</dbReference>
<sequence length="159" mass="17570">MPGLHLVLEAERIGSLKKGSPLYYRQVEIGRVTGIELGPTAQMVWIHVAIEQNYIPLVHRSSRFWNAGGVKVIAGLFSGVSVETESLESIIAGGIAMATPEEPGTSAEEGDHFLLAKEADEDWLAWSPKITLSQKERLTEQHRVRAGKKKKRVSGKEKR</sequence>
<evidence type="ECO:0000256" key="2">
    <source>
        <dbReference type="ARBA" id="ARBA00022475"/>
    </source>
</evidence>
<keyword evidence="6" id="KW-0472">Membrane</keyword>